<evidence type="ECO:0000313" key="3">
    <source>
        <dbReference type="Proteomes" id="UP001586593"/>
    </source>
</evidence>
<name>A0ABR3V1A8_9PEZI</name>
<comment type="caution">
    <text evidence="2">The sequence shown here is derived from an EMBL/GenBank/DDBJ whole genome shotgun (WGS) entry which is preliminary data.</text>
</comment>
<keyword evidence="3" id="KW-1185">Reference proteome</keyword>
<evidence type="ECO:0000313" key="2">
    <source>
        <dbReference type="EMBL" id="KAL1835038.1"/>
    </source>
</evidence>
<protein>
    <submittedName>
        <fullName evidence="2">Uncharacterized protein</fullName>
    </submittedName>
</protein>
<feature type="region of interest" description="Disordered" evidence="1">
    <location>
        <begin position="27"/>
        <end position="64"/>
    </location>
</feature>
<evidence type="ECO:0000256" key="1">
    <source>
        <dbReference type="SAM" id="MobiDB-lite"/>
    </source>
</evidence>
<reference evidence="2 3" key="1">
    <citation type="journal article" date="2024" name="Commun. Biol.">
        <title>Comparative genomic analysis of thermophilic fungi reveals convergent evolutionary adaptations and gene losses.</title>
        <authorList>
            <person name="Steindorff A.S."/>
            <person name="Aguilar-Pontes M.V."/>
            <person name="Robinson A.J."/>
            <person name="Andreopoulos B."/>
            <person name="LaButti K."/>
            <person name="Kuo A."/>
            <person name="Mondo S."/>
            <person name="Riley R."/>
            <person name="Otillar R."/>
            <person name="Haridas S."/>
            <person name="Lipzen A."/>
            <person name="Grimwood J."/>
            <person name="Schmutz J."/>
            <person name="Clum A."/>
            <person name="Reid I.D."/>
            <person name="Moisan M.C."/>
            <person name="Butler G."/>
            <person name="Nguyen T.T.M."/>
            <person name="Dewar K."/>
            <person name="Conant G."/>
            <person name="Drula E."/>
            <person name="Henrissat B."/>
            <person name="Hansel C."/>
            <person name="Singer S."/>
            <person name="Hutchinson M.I."/>
            <person name="de Vries R.P."/>
            <person name="Natvig D.O."/>
            <person name="Powell A.J."/>
            <person name="Tsang A."/>
            <person name="Grigoriev I.V."/>
        </authorList>
    </citation>
    <scope>NUCLEOTIDE SEQUENCE [LARGE SCALE GENOMIC DNA]</scope>
    <source>
        <strain evidence="2 3">ATCC 24622</strain>
    </source>
</reference>
<proteinExistence type="predicted"/>
<dbReference type="EMBL" id="JAZHXJ010003612">
    <property type="protein sequence ID" value="KAL1835038.1"/>
    <property type="molecule type" value="Genomic_DNA"/>
</dbReference>
<accession>A0ABR3V1A8</accession>
<dbReference type="Proteomes" id="UP001586593">
    <property type="component" value="Unassembled WGS sequence"/>
</dbReference>
<gene>
    <name evidence="2" type="ORF">VTK73DRAFT_6426</name>
</gene>
<organism evidence="2 3">
    <name type="scientific">Phialemonium thermophilum</name>
    <dbReference type="NCBI Taxonomy" id="223376"/>
    <lineage>
        <taxon>Eukaryota</taxon>
        <taxon>Fungi</taxon>
        <taxon>Dikarya</taxon>
        <taxon>Ascomycota</taxon>
        <taxon>Pezizomycotina</taxon>
        <taxon>Sordariomycetes</taxon>
        <taxon>Sordariomycetidae</taxon>
        <taxon>Cephalothecales</taxon>
        <taxon>Cephalothecaceae</taxon>
        <taxon>Phialemonium</taxon>
    </lineage>
</organism>
<sequence>MVDGLAAPNSAEKTGRRLELSTDLASCSASLPRRRPQTRSAASIQGNASGPSLPRGIAVSDKKNGRKQRLEENLLILPSGVLIW</sequence>
<feature type="compositionally biased region" description="Polar residues" evidence="1">
    <location>
        <begin position="38"/>
        <end position="50"/>
    </location>
</feature>